<accession>A0A5B7ELZ5</accession>
<proteinExistence type="predicted"/>
<keyword evidence="1" id="KW-0175">Coiled coil</keyword>
<evidence type="ECO:0000313" key="3">
    <source>
        <dbReference type="Proteomes" id="UP000324222"/>
    </source>
</evidence>
<comment type="caution">
    <text evidence="2">The sequence shown here is derived from an EMBL/GenBank/DDBJ whole genome shotgun (WGS) entry which is preliminary data.</text>
</comment>
<dbReference type="AlphaFoldDB" id="A0A5B7ELZ5"/>
<keyword evidence="3" id="KW-1185">Reference proteome</keyword>
<evidence type="ECO:0000256" key="1">
    <source>
        <dbReference type="SAM" id="Coils"/>
    </source>
</evidence>
<name>A0A5B7ELZ5_PORTR</name>
<feature type="coiled-coil region" evidence="1">
    <location>
        <begin position="23"/>
        <end position="83"/>
    </location>
</feature>
<gene>
    <name evidence="2" type="ORF">E2C01_027447</name>
</gene>
<reference evidence="2 3" key="1">
    <citation type="submission" date="2019-05" db="EMBL/GenBank/DDBJ databases">
        <title>Another draft genome of Portunus trituberculatus and its Hox gene families provides insights of decapod evolution.</title>
        <authorList>
            <person name="Jeong J.-H."/>
            <person name="Song I."/>
            <person name="Kim S."/>
            <person name="Choi T."/>
            <person name="Kim D."/>
            <person name="Ryu S."/>
            <person name="Kim W."/>
        </authorList>
    </citation>
    <scope>NUCLEOTIDE SEQUENCE [LARGE SCALE GENOMIC DNA]</scope>
    <source>
        <tissue evidence="2">Muscle</tissue>
    </source>
</reference>
<dbReference type="EMBL" id="VSRR010002975">
    <property type="protein sequence ID" value="MPC34073.1"/>
    <property type="molecule type" value="Genomic_DNA"/>
</dbReference>
<dbReference type="OrthoDB" id="6374570at2759"/>
<organism evidence="2 3">
    <name type="scientific">Portunus trituberculatus</name>
    <name type="common">Swimming crab</name>
    <name type="synonym">Neptunus trituberculatus</name>
    <dbReference type="NCBI Taxonomy" id="210409"/>
    <lineage>
        <taxon>Eukaryota</taxon>
        <taxon>Metazoa</taxon>
        <taxon>Ecdysozoa</taxon>
        <taxon>Arthropoda</taxon>
        <taxon>Crustacea</taxon>
        <taxon>Multicrustacea</taxon>
        <taxon>Malacostraca</taxon>
        <taxon>Eumalacostraca</taxon>
        <taxon>Eucarida</taxon>
        <taxon>Decapoda</taxon>
        <taxon>Pleocyemata</taxon>
        <taxon>Brachyura</taxon>
        <taxon>Eubrachyura</taxon>
        <taxon>Portunoidea</taxon>
        <taxon>Portunidae</taxon>
        <taxon>Portuninae</taxon>
        <taxon>Portunus</taxon>
    </lineage>
</organism>
<evidence type="ECO:0000313" key="2">
    <source>
        <dbReference type="EMBL" id="MPC34073.1"/>
    </source>
</evidence>
<protein>
    <submittedName>
        <fullName evidence="2">Uncharacterized protein</fullName>
    </submittedName>
</protein>
<sequence length="140" mass="17106">MSKLKDSLTEKDAYYHKEMENMRTNADRDVWELRRKLQRLDEKNWSAQELLQEKHHEELERIRADYKERMSDLEARLEVAMKDSDEDARQQAEKMHNDEMEHLCEQHRLSMGKSHELVVDILRWMTLRNTVTGERVKEWH</sequence>
<dbReference type="Proteomes" id="UP000324222">
    <property type="component" value="Unassembled WGS sequence"/>
</dbReference>